<name>A0A0H5C9P1_CYBJN</name>
<organism evidence="5 7">
    <name type="scientific">Cyberlindnera jadinii (strain ATCC 18201 / CBS 1600 / BCRC 20928 / JCM 3617 / NBRC 0987 / NRRL Y-1542)</name>
    <name type="common">Torula yeast</name>
    <name type="synonym">Candida utilis</name>
    <dbReference type="NCBI Taxonomy" id="983966"/>
    <lineage>
        <taxon>Eukaryota</taxon>
        <taxon>Fungi</taxon>
        <taxon>Dikarya</taxon>
        <taxon>Ascomycota</taxon>
        <taxon>Saccharomycotina</taxon>
        <taxon>Saccharomycetes</taxon>
        <taxon>Phaffomycetales</taxon>
        <taxon>Phaffomycetaceae</taxon>
        <taxon>Cyberlindnera</taxon>
    </lineage>
</organism>
<evidence type="ECO:0000313" key="6">
    <source>
        <dbReference type="EMBL" id="ODV73805.1"/>
    </source>
</evidence>
<dbReference type="OrthoDB" id="6133115at2759"/>
<reference evidence="6 8" key="3">
    <citation type="journal article" date="2016" name="Proc. Natl. Acad. Sci. U.S.A.">
        <title>Comparative genomics of biotechnologically important yeasts.</title>
        <authorList>
            <person name="Riley R."/>
            <person name="Haridas S."/>
            <person name="Wolfe K.H."/>
            <person name="Lopes M.R."/>
            <person name="Hittinger C.T."/>
            <person name="Goeker M."/>
            <person name="Salamov A.A."/>
            <person name="Wisecaver J.H."/>
            <person name="Long T.M."/>
            <person name="Calvey C.H."/>
            <person name="Aerts A.L."/>
            <person name="Barry K.W."/>
            <person name="Choi C."/>
            <person name="Clum A."/>
            <person name="Coughlan A.Y."/>
            <person name="Deshpande S."/>
            <person name="Douglass A.P."/>
            <person name="Hanson S.J."/>
            <person name="Klenk H.-P."/>
            <person name="LaButti K.M."/>
            <person name="Lapidus A."/>
            <person name="Lindquist E.A."/>
            <person name="Lipzen A.M."/>
            <person name="Meier-Kolthoff J.P."/>
            <person name="Ohm R.A."/>
            <person name="Otillar R.P."/>
            <person name="Pangilinan J.L."/>
            <person name="Peng Y."/>
            <person name="Rokas A."/>
            <person name="Rosa C.A."/>
            <person name="Scheuner C."/>
            <person name="Sibirny A.A."/>
            <person name="Slot J.C."/>
            <person name="Stielow J.B."/>
            <person name="Sun H."/>
            <person name="Kurtzman C.P."/>
            <person name="Blackwell M."/>
            <person name="Grigoriev I.V."/>
            <person name="Jeffries T.W."/>
        </authorList>
    </citation>
    <scope>NUCLEOTIDE SEQUENCE [LARGE SCALE GENOMIC DNA]</scope>
    <source>
        <strain evidence="8">ATCC 18201 / CBS 1600 / BCRC 20928 / JCM 3617 / NBRC 0987 / NRRL Y-1542</strain>
        <strain evidence="6">NRRL Y-1542</strain>
    </source>
</reference>
<evidence type="ECO:0000256" key="3">
    <source>
        <dbReference type="ARBA" id="ARBA00022989"/>
    </source>
</evidence>
<dbReference type="EMBL" id="KV453929">
    <property type="protein sequence ID" value="ODV73805.1"/>
    <property type="molecule type" value="Genomic_DNA"/>
</dbReference>
<dbReference type="Proteomes" id="UP000038830">
    <property type="component" value="Unassembled WGS sequence"/>
</dbReference>
<reference evidence="7" key="2">
    <citation type="journal article" date="2015" name="J. Biotechnol.">
        <title>The structure of the Cyberlindnera jadinii genome and its relation to Candida utilis analyzed by the occurrence of single nucleotide polymorphisms.</title>
        <authorList>
            <person name="Rupp O."/>
            <person name="Brinkrolf K."/>
            <person name="Buerth C."/>
            <person name="Kunigo M."/>
            <person name="Schneider J."/>
            <person name="Jaenicke S."/>
            <person name="Goesmann A."/>
            <person name="Puehler A."/>
            <person name="Jaeger K.-E."/>
            <person name="Ernst J.F."/>
        </authorList>
    </citation>
    <scope>NUCLEOTIDE SEQUENCE [LARGE SCALE GENOMIC DNA]</scope>
    <source>
        <strain evidence="7">ATCC 18201 / CBS 1600 / BCRC 20928 / JCM 3617 / NBRC 0987 / NRRL Y-1542</strain>
    </source>
</reference>
<evidence type="ECO:0000256" key="4">
    <source>
        <dbReference type="ARBA" id="ARBA00023136"/>
    </source>
</evidence>
<evidence type="ECO:0000256" key="1">
    <source>
        <dbReference type="ARBA" id="ARBA00004370"/>
    </source>
</evidence>
<dbReference type="STRING" id="983966.A0A0H5C9P1"/>
<gene>
    <name evidence="5" type="ORF">BN1211_6153</name>
    <name evidence="6" type="ORF">CYBJADRAFT_172580</name>
</gene>
<comment type="subcellular location">
    <subcellularLocation>
        <location evidence="1">Membrane</location>
    </subcellularLocation>
</comment>
<accession>A0A1E4S2V0</accession>
<accession>A0A0H5C9P1</accession>
<protein>
    <submittedName>
        <fullName evidence="5">Uncharacterized protein</fullName>
    </submittedName>
</protein>
<dbReference type="Pfam" id="PF00083">
    <property type="entry name" value="Sugar_tr"/>
    <property type="match status" value="1"/>
</dbReference>
<dbReference type="SUPFAM" id="SSF103473">
    <property type="entry name" value="MFS general substrate transporter"/>
    <property type="match status" value="1"/>
</dbReference>
<reference evidence="5" key="1">
    <citation type="submission" date="2014-12" db="EMBL/GenBank/DDBJ databases">
        <authorList>
            <person name="Jaenicke S."/>
        </authorList>
    </citation>
    <scope>NUCLEOTIDE SEQUENCE [LARGE SCALE GENOMIC DNA]</scope>
    <source>
        <strain evidence="5">CBS1600</strain>
    </source>
</reference>
<proteinExistence type="predicted"/>
<dbReference type="GO" id="GO:0016020">
    <property type="term" value="C:membrane"/>
    <property type="evidence" value="ECO:0007669"/>
    <property type="project" value="UniProtKB-SubCell"/>
</dbReference>
<evidence type="ECO:0000256" key="2">
    <source>
        <dbReference type="ARBA" id="ARBA00022692"/>
    </source>
</evidence>
<dbReference type="GO" id="GO:0022857">
    <property type="term" value="F:transmembrane transporter activity"/>
    <property type="evidence" value="ECO:0007669"/>
    <property type="project" value="InterPro"/>
</dbReference>
<dbReference type="InterPro" id="IPR036259">
    <property type="entry name" value="MFS_trans_sf"/>
</dbReference>
<keyword evidence="8" id="KW-1185">Reference proteome</keyword>
<dbReference type="InterPro" id="IPR005828">
    <property type="entry name" value="MFS_sugar_transport-like"/>
</dbReference>
<evidence type="ECO:0000313" key="8">
    <source>
        <dbReference type="Proteomes" id="UP000094389"/>
    </source>
</evidence>
<sequence length="143" mass="15785">MIQSETTNITSIFEAEEGEATKDHIHETRPWYRVSHLVKHRFYFYIFYSEPTGNVLGALSSRPTFGGIIVFLFAQYLRDKSGRRPVAIIGDNITVIGAVPRGVSSDYGLYFVSSFAIESDSGLAGIASPTLISETVFSTHKAS</sequence>
<dbReference type="Gene3D" id="1.20.1250.20">
    <property type="entry name" value="MFS general substrate transporter like domains"/>
    <property type="match status" value="1"/>
</dbReference>
<dbReference type="Proteomes" id="UP000094389">
    <property type="component" value="Unassembled WGS sequence"/>
</dbReference>
<keyword evidence="3" id="KW-1133">Transmembrane helix</keyword>
<dbReference type="GeneID" id="30990759"/>
<evidence type="ECO:0000313" key="5">
    <source>
        <dbReference type="EMBL" id="CEP25151.1"/>
    </source>
</evidence>
<dbReference type="RefSeq" id="XP_020070844.1">
    <property type="nucleotide sequence ID" value="XM_020216363.1"/>
</dbReference>
<dbReference type="AlphaFoldDB" id="A0A0H5C9P1"/>
<dbReference type="EMBL" id="CDQK01000007">
    <property type="protein sequence ID" value="CEP25151.1"/>
    <property type="molecule type" value="Genomic_DNA"/>
</dbReference>
<keyword evidence="4" id="KW-0472">Membrane</keyword>
<keyword evidence="2" id="KW-0812">Transmembrane</keyword>
<evidence type="ECO:0000313" key="7">
    <source>
        <dbReference type="Proteomes" id="UP000038830"/>
    </source>
</evidence>